<feature type="transmembrane region" description="Helical" evidence="2">
    <location>
        <begin position="167"/>
        <end position="184"/>
    </location>
</feature>
<protein>
    <submittedName>
        <fullName evidence="3">Uncharacterized protein</fullName>
    </submittedName>
</protein>
<gene>
    <name evidence="3" type="ORF">H2204_014881</name>
</gene>
<feature type="transmembrane region" description="Helical" evidence="2">
    <location>
        <begin position="219"/>
        <end position="241"/>
    </location>
</feature>
<sequence>MALERAESEPNRASSIVNIPVEDEVPAPDAMPVAGEKTHSLIMNRNTVPQDTELFSSPQFQQTQPPRESVALLQESRTGHPGPAALHSANGFDIPRSWRELAKIMHEKLGFLTIAIFLVGLVVILAVMSLWTFLWFGNGHNSAWQWIMEHDSLKVIVSSTAEVANKVAVLMIGFECSMLIALALEWSDIRFSDIAAVSIGRAGGGQGLSTMKKISKLSLSAQGVNLVFLMTVTAVLLLQMLSAATHTVLLADISVAKLPTSRTDETFNISFNYYPQTISNEAGFPNLLYRSTAWGWKAPSYPAFAEYSEDPYQKNGVSDTGLTLRAFLPIADPLVRQKIRSYSGRATVLDARVTCQIPDFEDISVEVEQDSLLLSGYVKASQPTPRLGNMTLVPTPKNRSDITDWTRNAPVPFICVAPLANTSTYGMPDQWRTVLCQLTEAGRSSTGIAGGLVSEFKDYSSWLADSTTFNNSWDFGTAYLVFNVTSGPSFLWEDFFNYQKVLPASVAAGETSKEWKLFTLATDLSFGATLCYSALDTAEIPVEITSEPERNVTEPAPTFNSGSKRYEFQELRRQYGQSGRQSGSHPSTGRDLGDRGILTLKKQSWIAGKGVQPPTEPFLRSFANLAGSGSNDGGNDPYWSGFLWSSSPPYSLNLSDHYWTVFSATSADYLQPDPLHVWLFQDIIAHGGSVAFALQSLFTLLVSMAYYDQLPQFDKATRVEQSVFKYTNLPTHHRGLLIVMCALTVHLFLAYGVLAWFVLGTKYTRLGQKWQAIAQANTPEIAPYLAQAVTLSDEEFDKYVEEQGGQMVLRSRVKLGPLGESGKIGLYVSCESRDS</sequence>
<accession>A0AA38XGA0</accession>
<evidence type="ECO:0000256" key="1">
    <source>
        <dbReference type="SAM" id="MobiDB-lite"/>
    </source>
</evidence>
<feature type="transmembrane region" description="Helical" evidence="2">
    <location>
        <begin position="109"/>
        <end position="136"/>
    </location>
</feature>
<feature type="region of interest" description="Disordered" evidence="1">
    <location>
        <begin position="575"/>
        <end position="594"/>
    </location>
</feature>
<comment type="caution">
    <text evidence="3">The sequence shown here is derived from an EMBL/GenBank/DDBJ whole genome shotgun (WGS) entry which is preliminary data.</text>
</comment>
<dbReference type="EMBL" id="JAPDRN010000206">
    <property type="protein sequence ID" value="KAJ9612806.1"/>
    <property type="molecule type" value="Genomic_DNA"/>
</dbReference>
<dbReference type="AlphaFoldDB" id="A0AA38XGA0"/>
<organism evidence="3 4">
    <name type="scientific">Knufia peltigerae</name>
    <dbReference type="NCBI Taxonomy" id="1002370"/>
    <lineage>
        <taxon>Eukaryota</taxon>
        <taxon>Fungi</taxon>
        <taxon>Dikarya</taxon>
        <taxon>Ascomycota</taxon>
        <taxon>Pezizomycotina</taxon>
        <taxon>Eurotiomycetes</taxon>
        <taxon>Chaetothyriomycetidae</taxon>
        <taxon>Chaetothyriales</taxon>
        <taxon>Trichomeriaceae</taxon>
        <taxon>Knufia</taxon>
    </lineage>
</organism>
<reference evidence="3" key="1">
    <citation type="submission" date="2022-10" db="EMBL/GenBank/DDBJ databases">
        <title>Culturing micro-colonial fungi from biological soil crusts in the Mojave desert and describing Neophaeococcomyces mojavensis, and introducing the new genera and species Taxawa tesnikishii.</title>
        <authorList>
            <person name="Kurbessoian T."/>
            <person name="Stajich J.E."/>
        </authorList>
    </citation>
    <scope>NUCLEOTIDE SEQUENCE</scope>
    <source>
        <strain evidence="3">TK_35</strain>
    </source>
</reference>
<name>A0AA38XGA0_9EURO</name>
<keyword evidence="2" id="KW-0812">Transmembrane</keyword>
<keyword evidence="2" id="KW-0472">Membrane</keyword>
<proteinExistence type="predicted"/>
<feature type="transmembrane region" description="Helical" evidence="2">
    <location>
        <begin position="735"/>
        <end position="759"/>
    </location>
</feature>
<evidence type="ECO:0000313" key="4">
    <source>
        <dbReference type="Proteomes" id="UP001172681"/>
    </source>
</evidence>
<keyword evidence="2" id="KW-1133">Transmembrane helix</keyword>
<feature type="compositionally biased region" description="Polar residues" evidence="1">
    <location>
        <begin position="575"/>
        <end position="587"/>
    </location>
</feature>
<evidence type="ECO:0000313" key="3">
    <source>
        <dbReference type="EMBL" id="KAJ9612806.1"/>
    </source>
</evidence>
<evidence type="ECO:0000256" key="2">
    <source>
        <dbReference type="SAM" id="Phobius"/>
    </source>
</evidence>
<dbReference type="Proteomes" id="UP001172681">
    <property type="component" value="Unassembled WGS sequence"/>
</dbReference>
<keyword evidence="4" id="KW-1185">Reference proteome</keyword>